<gene>
    <name evidence="2" type="ORF">H0A36_25245</name>
</gene>
<evidence type="ECO:0000256" key="1">
    <source>
        <dbReference type="SAM" id="SignalP"/>
    </source>
</evidence>
<accession>A0A853I5Z6</accession>
<keyword evidence="3" id="KW-1185">Reference proteome</keyword>
<dbReference type="EMBL" id="JACCKB010000075">
    <property type="protein sequence ID" value="NYZ69330.1"/>
    <property type="molecule type" value="Genomic_DNA"/>
</dbReference>
<keyword evidence="1" id="KW-0732">Signal</keyword>
<evidence type="ECO:0000313" key="3">
    <source>
        <dbReference type="Proteomes" id="UP000569732"/>
    </source>
</evidence>
<feature type="chain" id="PRO_5032328409" evidence="1">
    <location>
        <begin position="20"/>
        <end position="139"/>
    </location>
</feature>
<comment type="caution">
    <text evidence="2">The sequence shown here is derived from an EMBL/GenBank/DDBJ whole genome shotgun (WGS) entry which is preliminary data.</text>
</comment>
<protein>
    <submittedName>
        <fullName evidence="2">Uncharacterized protein</fullName>
    </submittedName>
</protein>
<dbReference type="Proteomes" id="UP000569732">
    <property type="component" value="Unassembled WGS sequence"/>
</dbReference>
<evidence type="ECO:0000313" key="2">
    <source>
        <dbReference type="EMBL" id="NYZ69330.1"/>
    </source>
</evidence>
<feature type="signal peptide" evidence="1">
    <location>
        <begin position="1"/>
        <end position="19"/>
    </location>
</feature>
<name>A0A853I5Z6_9GAMM</name>
<dbReference type="AlphaFoldDB" id="A0A853I5Z6"/>
<proteinExistence type="predicted"/>
<sequence length="139" mass="15864">MKRLLTVVFAVLTICSAYAEPETTYIFCAKADGSHWRWLTTDEGNRIPISGQWGRSTKPDGVYFDYFNISEEAYNFLKQACQLIFASEYVPQPADNLLDDWYVFLVTRPDGSQFLADGRYDVTSRQLAPINLPSSAFRL</sequence>
<dbReference type="RefSeq" id="WP_180571325.1">
    <property type="nucleotide sequence ID" value="NZ_JACCKB010000075.1"/>
</dbReference>
<reference evidence="2 3" key="1">
    <citation type="submission" date="2020-07" db="EMBL/GenBank/DDBJ databases">
        <title>Endozoicomonas sp. nov., isolated from sediment.</title>
        <authorList>
            <person name="Gu T."/>
        </authorList>
    </citation>
    <scope>NUCLEOTIDE SEQUENCE [LARGE SCALE GENOMIC DNA]</scope>
    <source>
        <strain evidence="2 3">SM1973</strain>
    </source>
</reference>
<organism evidence="2 3">
    <name type="scientific">Spartinivicinus marinus</name>
    <dbReference type="NCBI Taxonomy" id="2994442"/>
    <lineage>
        <taxon>Bacteria</taxon>
        <taxon>Pseudomonadati</taxon>
        <taxon>Pseudomonadota</taxon>
        <taxon>Gammaproteobacteria</taxon>
        <taxon>Oceanospirillales</taxon>
        <taxon>Zooshikellaceae</taxon>
        <taxon>Spartinivicinus</taxon>
    </lineage>
</organism>